<keyword evidence="2" id="KW-1185">Reference proteome</keyword>
<organism evidence="1 2">
    <name type="scientific">Deinococcus seoulensis</name>
    <dbReference type="NCBI Taxonomy" id="1837379"/>
    <lineage>
        <taxon>Bacteria</taxon>
        <taxon>Thermotogati</taxon>
        <taxon>Deinococcota</taxon>
        <taxon>Deinococci</taxon>
        <taxon>Deinococcales</taxon>
        <taxon>Deinococcaceae</taxon>
        <taxon>Deinococcus</taxon>
    </lineage>
</organism>
<name>A0ABQ2RVD4_9DEIO</name>
<dbReference type="Gene3D" id="3.40.1350.10">
    <property type="match status" value="1"/>
</dbReference>
<comment type="caution">
    <text evidence="1">The sequence shown here is derived from an EMBL/GenBank/DDBJ whole genome shotgun (WGS) entry which is preliminary data.</text>
</comment>
<sequence>MSTSIDPHAFTAAHAAGLKNQELARKFRVHVSTVKRLKRSLHLGNNDPRNATGRLGEQLVAQQLATQGFSVTVMPEGHPFDLMVTGQRLEVKTSTTATGGAYRFRLHERRSSNYAAYRYDKAHQRDADLLALVIIQDGTLHHLYLLPIALWQPNVTVRPASPFCPYAPYQNAIHLLTAHRAA</sequence>
<proteinExistence type="predicted"/>
<dbReference type="Proteomes" id="UP000634308">
    <property type="component" value="Unassembled WGS sequence"/>
</dbReference>
<evidence type="ECO:0000313" key="2">
    <source>
        <dbReference type="Proteomes" id="UP000634308"/>
    </source>
</evidence>
<dbReference type="EMBL" id="BMQM01000033">
    <property type="protein sequence ID" value="GGR70446.1"/>
    <property type="molecule type" value="Genomic_DNA"/>
</dbReference>
<dbReference type="InterPro" id="IPR011856">
    <property type="entry name" value="tRNA_endonuc-like_dom_sf"/>
</dbReference>
<evidence type="ECO:0008006" key="3">
    <source>
        <dbReference type="Google" id="ProtNLM"/>
    </source>
</evidence>
<gene>
    <name evidence="1" type="ORF">GCM10008959_35210</name>
</gene>
<accession>A0ABQ2RVD4</accession>
<evidence type="ECO:0000313" key="1">
    <source>
        <dbReference type="EMBL" id="GGR70446.1"/>
    </source>
</evidence>
<dbReference type="RefSeq" id="WP_189066305.1">
    <property type="nucleotide sequence ID" value="NZ_BMQM01000033.1"/>
</dbReference>
<reference evidence="2" key="1">
    <citation type="journal article" date="2019" name="Int. J. Syst. Evol. Microbiol.">
        <title>The Global Catalogue of Microorganisms (GCM) 10K type strain sequencing project: providing services to taxonomists for standard genome sequencing and annotation.</title>
        <authorList>
            <consortium name="The Broad Institute Genomics Platform"/>
            <consortium name="The Broad Institute Genome Sequencing Center for Infectious Disease"/>
            <person name="Wu L."/>
            <person name="Ma J."/>
        </authorList>
    </citation>
    <scope>NUCLEOTIDE SEQUENCE [LARGE SCALE GENOMIC DNA]</scope>
    <source>
        <strain evidence="2">JCM 31404</strain>
    </source>
</reference>
<protein>
    <recommendedName>
        <fullName evidence="3">PD(D/E)XK endonuclease domain-containing protein</fullName>
    </recommendedName>
</protein>